<feature type="binding site" evidence="7">
    <location>
        <position position="93"/>
    </location>
    <ligand>
        <name>[4Fe-4S] cluster</name>
        <dbReference type="ChEBI" id="CHEBI:49883"/>
        <label>1</label>
    </ligand>
</feature>
<keyword evidence="7" id="KW-1003">Cell membrane</keyword>
<feature type="binding site" evidence="7">
    <location>
        <position position="140"/>
    </location>
    <ligand>
        <name>[4Fe-4S] cluster</name>
        <dbReference type="ChEBI" id="CHEBI:49883"/>
        <label>2</label>
    </ligand>
</feature>
<dbReference type="GO" id="GO:0051539">
    <property type="term" value="F:4 iron, 4 sulfur cluster binding"/>
    <property type="evidence" value="ECO:0007669"/>
    <property type="project" value="UniProtKB-KW"/>
</dbReference>
<dbReference type="SUPFAM" id="SSF54862">
    <property type="entry name" value="4Fe-4S ferredoxins"/>
    <property type="match status" value="1"/>
</dbReference>
<feature type="domain" description="4Fe-4S ferredoxin-type" evidence="8">
    <location>
        <begin position="125"/>
        <end position="154"/>
    </location>
</feature>
<feature type="binding site" evidence="7">
    <location>
        <position position="144"/>
    </location>
    <ligand>
        <name>[4Fe-4S] cluster</name>
        <dbReference type="ChEBI" id="CHEBI:49883"/>
        <label>1</label>
    </ligand>
</feature>
<proteinExistence type="inferred from homology"/>
<organism evidence="9">
    <name type="scientific">uncultured bacterium CBNPD1 BAC clone 543</name>
    <dbReference type="NCBI Taxonomy" id="417308"/>
    <lineage>
        <taxon>Bacteria</taxon>
        <taxon>environmental samples</taxon>
    </lineage>
</organism>
<comment type="subcellular location">
    <subcellularLocation>
        <location evidence="7">Cell membrane</location>
        <topology evidence="7">Peripheral membrane protein</topology>
    </subcellularLocation>
</comment>
<sequence length="185" mass="21090">MPIPDDQIVDVTPKPLSRGESLFVPSIIKGLGTTMRHFVENFGRNGSNAKNIWVVQYPEQKRDDRPVEQGGQFRPTFRGVHRLNKDEDGRVRCVACFMCATACPANCIHIVAEESPWEDREKYPKQFDIDELRCIYCGMCEEACPVDAIELTPHYEVTGLTRAELIFDKSKLLEIYDHTAAEKPM</sequence>
<dbReference type="InterPro" id="IPR010226">
    <property type="entry name" value="NADH_quinone_OxRdtase_chainI"/>
</dbReference>
<keyword evidence="6 7" id="KW-0411">Iron-sulfur</keyword>
<feature type="domain" description="4Fe-4S ferredoxin-type" evidence="8">
    <location>
        <begin position="81"/>
        <end position="113"/>
    </location>
</feature>
<evidence type="ECO:0000256" key="4">
    <source>
        <dbReference type="ARBA" id="ARBA00022967"/>
    </source>
</evidence>
<keyword evidence="5 7" id="KW-0408">Iron</keyword>
<evidence type="ECO:0000256" key="3">
    <source>
        <dbReference type="ARBA" id="ARBA00022723"/>
    </source>
</evidence>
<dbReference type="GO" id="GO:0050136">
    <property type="term" value="F:NADH dehydrogenase (quinone) (non-electrogenic) activity"/>
    <property type="evidence" value="ECO:0007669"/>
    <property type="project" value="UniProtKB-UniRule"/>
</dbReference>
<dbReference type="PROSITE" id="PS51379">
    <property type="entry name" value="4FE4S_FER_2"/>
    <property type="match status" value="2"/>
</dbReference>
<dbReference type="PANTHER" id="PTHR10849:SF20">
    <property type="entry name" value="NADH DEHYDROGENASE [UBIQUINONE] IRON-SULFUR PROTEIN 8, MITOCHONDRIAL"/>
    <property type="match status" value="1"/>
</dbReference>
<keyword evidence="3 7" id="KW-0479">Metal-binding</keyword>
<comment type="similarity">
    <text evidence="1 7">Belongs to the complex I 23 kDa subunit family.</text>
</comment>
<evidence type="ECO:0000256" key="6">
    <source>
        <dbReference type="ARBA" id="ARBA00023014"/>
    </source>
</evidence>
<feature type="binding site" evidence="7">
    <location>
        <position position="134"/>
    </location>
    <ligand>
        <name>[4Fe-4S] cluster</name>
        <dbReference type="ChEBI" id="CHEBI:49883"/>
        <label>2</label>
    </ligand>
</feature>
<accession>B1N6I5</accession>
<keyword evidence="7 9" id="KW-0830">Ubiquinone</keyword>
<dbReference type="GO" id="GO:0048038">
    <property type="term" value="F:quinone binding"/>
    <property type="evidence" value="ECO:0007669"/>
    <property type="project" value="UniProtKB-KW"/>
</dbReference>
<dbReference type="HAMAP" id="MF_01351">
    <property type="entry name" value="NDH1_NuoI"/>
    <property type="match status" value="1"/>
</dbReference>
<dbReference type="InterPro" id="IPR017896">
    <property type="entry name" value="4Fe4S_Fe-S-bd"/>
</dbReference>
<dbReference type="InterPro" id="IPR017900">
    <property type="entry name" value="4Fe4S_Fe_S_CS"/>
</dbReference>
<name>B1N6I5_9BACT</name>
<comment type="function">
    <text evidence="7">NDH-1 shuttles electrons from NADH, via FMN and iron-sulfur (Fe-S) centers, to quinones in the respiratory chain. The immediate electron acceptor for the enzyme in this species is believed to be ubiquinone. Couples the redox reaction to proton translocation (for every two electrons transferred, four hydrogen ions are translocated across the cytoplasmic membrane), and thus conserves the redox energy in a proton gradient.</text>
</comment>
<comment type="catalytic activity">
    <reaction evidence="7">
        <text>a quinone + NADH + 5 H(+)(in) = a quinol + NAD(+) + 4 H(+)(out)</text>
        <dbReference type="Rhea" id="RHEA:57888"/>
        <dbReference type="ChEBI" id="CHEBI:15378"/>
        <dbReference type="ChEBI" id="CHEBI:24646"/>
        <dbReference type="ChEBI" id="CHEBI:57540"/>
        <dbReference type="ChEBI" id="CHEBI:57945"/>
        <dbReference type="ChEBI" id="CHEBI:132124"/>
    </reaction>
</comment>
<comment type="subunit">
    <text evidence="7">NDH-1 is composed of 14 different subunits. Subunits NuoA, H, J, K, L, M, N constitute the membrane sector of the complex.</text>
</comment>
<evidence type="ECO:0000259" key="8">
    <source>
        <dbReference type="PROSITE" id="PS51379"/>
    </source>
</evidence>
<dbReference type="GO" id="GO:0005886">
    <property type="term" value="C:plasma membrane"/>
    <property type="evidence" value="ECO:0007669"/>
    <property type="project" value="UniProtKB-SubCell"/>
</dbReference>
<keyword evidence="7" id="KW-0874">Quinone</keyword>
<keyword evidence="7" id="KW-0520">NAD</keyword>
<feature type="binding site" evidence="7">
    <location>
        <position position="137"/>
    </location>
    <ligand>
        <name>[4Fe-4S] cluster</name>
        <dbReference type="ChEBI" id="CHEBI:49883"/>
        <label>2</label>
    </ligand>
</feature>
<dbReference type="Gene3D" id="3.30.70.3270">
    <property type="match status" value="1"/>
</dbReference>
<evidence type="ECO:0000256" key="5">
    <source>
        <dbReference type="ARBA" id="ARBA00023004"/>
    </source>
</evidence>
<feature type="binding site" evidence="7">
    <location>
        <position position="96"/>
    </location>
    <ligand>
        <name>[4Fe-4S] cluster</name>
        <dbReference type="ChEBI" id="CHEBI:49883"/>
        <label>1</label>
    </ligand>
</feature>
<evidence type="ECO:0000256" key="2">
    <source>
        <dbReference type="ARBA" id="ARBA00022485"/>
    </source>
</evidence>
<protein>
    <recommendedName>
        <fullName evidence="7">NADH-quinone oxidoreductase subunit I</fullName>
        <ecNumber evidence="7">7.1.1.-</ecNumber>
    </recommendedName>
    <alternativeName>
        <fullName evidence="7">NADH dehydrogenase I subunit I</fullName>
    </alternativeName>
    <alternativeName>
        <fullName evidence="7">NDH-1 subunit I</fullName>
    </alternativeName>
</protein>
<dbReference type="GO" id="GO:0005506">
    <property type="term" value="F:iron ion binding"/>
    <property type="evidence" value="ECO:0007669"/>
    <property type="project" value="UniProtKB-UniRule"/>
</dbReference>
<evidence type="ECO:0000256" key="1">
    <source>
        <dbReference type="ARBA" id="ARBA00010277"/>
    </source>
</evidence>
<dbReference type="PROSITE" id="PS00198">
    <property type="entry name" value="4FE4S_FER_1"/>
    <property type="match status" value="1"/>
</dbReference>
<gene>
    <name evidence="7" type="primary">nuoI</name>
</gene>
<dbReference type="AlphaFoldDB" id="B1N6I5"/>
<evidence type="ECO:0000256" key="7">
    <source>
        <dbReference type="HAMAP-Rule" id="MF_01351"/>
    </source>
</evidence>
<dbReference type="EMBL" id="EF157668">
    <property type="protein sequence ID" value="ABM53531.1"/>
    <property type="molecule type" value="Genomic_DNA"/>
</dbReference>
<evidence type="ECO:0000313" key="9">
    <source>
        <dbReference type="EMBL" id="ABM53531.1"/>
    </source>
</evidence>
<feature type="binding site" evidence="7">
    <location>
        <position position="103"/>
    </location>
    <ligand>
        <name>[4Fe-4S] cluster</name>
        <dbReference type="ChEBI" id="CHEBI:49883"/>
        <label>2</label>
    </ligand>
</feature>
<feature type="binding site" evidence="7">
    <location>
        <position position="99"/>
    </location>
    <ligand>
        <name>[4Fe-4S] cluster</name>
        <dbReference type="ChEBI" id="CHEBI:49883"/>
        <label>1</label>
    </ligand>
</feature>
<comment type="cofactor">
    <cofactor evidence="7">
        <name>[4Fe-4S] cluster</name>
        <dbReference type="ChEBI" id="CHEBI:49883"/>
    </cofactor>
    <text evidence="7">Binds 2 [4Fe-4S] clusters per subunit.</text>
</comment>
<dbReference type="GO" id="GO:0009060">
    <property type="term" value="P:aerobic respiration"/>
    <property type="evidence" value="ECO:0007669"/>
    <property type="project" value="TreeGrafter"/>
</dbReference>
<keyword evidence="2 7" id="KW-0004">4Fe-4S</keyword>
<keyword evidence="7" id="KW-0472">Membrane</keyword>
<keyword evidence="4 7" id="KW-1278">Translocase</keyword>
<dbReference type="Pfam" id="PF12838">
    <property type="entry name" value="Fer4_7"/>
    <property type="match status" value="1"/>
</dbReference>
<dbReference type="EC" id="7.1.1.-" evidence="7"/>
<reference evidence="9" key="1">
    <citation type="journal article" date="2008" name="FEMS Microbiol. Ecol.">
        <title>Metagenomic analysis of a freshwater toxic cyanobacteria bloom.</title>
        <authorList>
            <person name="Pope P.B."/>
            <person name="Patel B.K."/>
        </authorList>
    </citation>
    <scope>NUCLEOTIDE SEQUENCE</scope>
</reference>
<dbReference type="PANTHER" id="PTHR10849">
    <property type="entry name" value="NADH DEHYDROGENASE UBIQUINONE IRON-SULFUR PROTEIN 8, MITOCHONDRIAL"/>
    <property type="match status" value="1"/>
</dbReference>